<keyword evidence="15" id="KW-0229">DNA integration</keyword>
<evidence type="ECO:0000256" key="6">
    <source>
        <dbReference type="ARBA" id="ARBA00022722"/>
    </source>
</evidence>
<dbReference type="PANTHER" id="PTHR42648:SF11">
    <property type="entry name" value="TRANSPOSON TY4-P GAG-POL POLYPROTEIN"/>
    <property type="match status" value="1"/>
</dbReference>
<keyword evidence="13" id="KW-0460">Magnesium</keyword>
<evidence type="ECO:0000256" key="13">
    <source>
        <dbReference type="ARBA" id="ARBA00022842"/>
    </source>
</evidence>
<gene>
    <name evidence="25" type="ORF">O181_075772</name>
</gene>
<dbReference type="GO" id="GO:0004519">
    <property type="term" value="F:endonuclease activity"/>
    <property type="evidence" value="ECO:0007669"/>
    <property type="project" value="UniProtKB-KW"/>
</dbReference>
<dbReference type="Proteomes" id="UP000765509">
    <property type="component" value="Unassembled WGS sequence"/>
</dbReference>
<dbReference type="InterPro" id="IPR013103">
    <property type="entry name" value="RVT_2"/>
</dbReference>
<evidence type="ECO:0000256" key="17">
    <source>
        <dbReference type="ARBA" id="ARBA00022932"/>
    </source>
</evidence>
<evidence type="ECO:0000256" key="1">
    <source>
        <dbReference type="ARBA" id="ARBA00002180"/>
    </source>
</evidence>
<evidence type="ECO:0000256" key="5">
    <source>
        <dbReference type="ARBA" id="ARBA00022695"/>
    </source>
</evidence>
<evidence type="ECO:0000256" key="2">
    <source>
        <dbReference type="ARBA" id="ARBA00022578"/>
    </source>
</evidence>
<name>A0A9Q3FFM1_9BASI</name>
<keyword evidence="2" id="KW-0815">Transposition</keyword>
<dbReference type="GO" id="GO:0003964">
    <property type="term" value="F:RNA-directed DNA polymerase activity"/>
    <property type="evidence" value="ECO:0007669"/>
    <property type="project" value="UniProtKB-KW"/>
</dbReference>
<dbReference type="InterPro" id="IPR036397">
    <property type="entry name" value="RNaseH_sf"/>
</dbReference>
<keyword evidence="14" id="KW-0694">RNA-binding</keyword>
<organism evidence="25 26">
    <name type="scientific">Austropuccinia psidii MF-1</name>
    <dbReference type="NCBI Taxonomy" id="1389203"/>
    <lineage>
        <taxon>Eukaryota</taxon>
        <taxon>Fungi</taxon>
        <taxon>Dikarya</taxon>
        <taxon>Basidiomycota</taxon>
        <taxon>Pucciniomycotina</taxon>
        <taxon>Pucciniomycetes</taxon>
        <taxon>Pucciniales</taxon>
        <taxon>Sphaerophragmiaceae</taxon>
        <taxon>Austropuccinia</taxon>
    </lineage>
</organism>
<evidence type="ECO:0000256" key="8">
    <source>
        <dbReference type="ARBA" id="ARBA00022741"/>
    </source>
</evidence>
<keyword evidence="16" id="KW-0695">RNA-directed DNA polymerase</keyword>
<dbReference type="InterPro" id="IPR012337">
    <property type="entry name" value="RNaseH-like_sf"/>
</dbReference>
<evidence type="ECO:0000256" key="19">
    <source>
        <dbReference type="ARBA" id="ARBA00023172"/>
    </source>
</evidence>
<keyword evidence="17" id="KW-0239">DNA-directed DNA polymerase</keyword>
<evidence type="ECO:0000256" key="4">
    <source>
        <dbReference type="ARBA" id="ARBA00022670"/>
    </source>
</evidence>
<dbReference type="Pfam" id="PF22936">
    <property type="entry name" value="Pol_BBD"/>
    <property type="match status" value="1"/>
</dbReference>
<dbReference type="GO" id="GO:0003723">
    <property type="term" value="F:RNA binding"/>
    <property type="evidence" value="ECO:0007669"/>
    <property type="project" value="UniProtKB-KW"/>
</dbReference>
<dbReference type="InterPro" id="IPR043502">
    <property type="entry name" value="DNA/RNA_pol_sf"/>
</dbReference>
<dbReference type="SUPFAM" id="SSF53098">
    <property type="entry name" value="Ribonuclease H-like"/>
    <property type="match status" value="1"/>
</dbReference>
<keyword evidence="11" id="KW-0378">Hydrolase</keyword>
<evidence type="ECO:0000256" key="3">
    <source>
        <dbReference type="ARBA" id="ARBA00022612"/>
    </source>
</evidence>
<dbReference type="GO" id="GO:0032196">
    <property type="term" value="P:transposition"/>
    <property type="evidence" value="ECO:0007669"/>
    <property type="project" value="UniProtKB-KW"/>
</dbReference>
<keyword evidence="8" id="KW-0547">Nucleotide-binding</keyword>
<evidence type="ECO:0000256" key="22">
    <source>
        <dbReference type="ARBA" id="ARBA00049244"/>
    </source>
</evidence>
<proteinExistence type="predicted"/>
<evidence type="ECO:0000256" key="23">
    <source>
        <dbReference type="SAM" id="MobiDB-lite"/>
    </source>
</evidence>
<dbReference type="Pfam" id="PF07727">
    <property type="entry name" value="RVT_2"/>
    <property type="match status" value="1"/>
</dbReference>
<keyword evidence="4" id="KW-0645">Protease</keyword>
<dbReference type="GO" id="GO:0003887">
    <property type="term" value="F:DNA-directed DNA polymerase activity"/>
    <property type="evidence" value="ECO:0007669"/>
    <property type="project" value="UniProtKB-KW"/>
</dbReference>
<evidence type="ECO:0000256" key="7">
    <source>
        <dbReference type="ARBA" id="ARBA00022723"/>
    </source>
</evidence>
<dbReference type="EMBL" id="AVOT02040821">
    <property type="protein sequence ID" value="MBW0536057.1"/>
    <property type="molecule type" value="Genomic_DNA"/>
</dbReference>
<keyword evidence="26" id="KW-1185">Reference proteome</keyword>
<protein>
    <recommendedName>
        <fullName evidence="24">Integrase catalytic domain-containing protein</fullName>
    </recommendedName>
</protein>
<evidence type="ECO:0000313" key="25">
    <source>
        <dbReference type="EMBL" id="MBW0536057.1"/>
    </source>
</evidence>
<evidence type="ECO:0000256" key="12">
    <source>
        <dbReference type="ARBA" id="ARBA00022840"/>
    </source>
</evidence>
<comment type="function">
    <text evidence="1">The aspartyl protease (PR) mediates the proteolytic cleavages of the Gag and Gag-Pol polyproteins after assembly of the VLP.</text>
</comment>
<dbReference type="GO" id="GO:0005524">
    <property type="term" value="F:ATP binding"/>
    <property type="evidence" value="ECO:0007669"/>
    <property type="project" value="UniProtKB-KW"/>
</dbReference>
<keyword evidence="10" id="KW-0255">Endonuclease</keyword>
<dbReference type="GO" id="GO:0046872">
    <property type="term" value="F:metal ion binding"/>
    <property type="evidence" value="ECO:0007669"/>
    <property type="project" value="UniProtKB-KW"/>
</dbReference>
<evidence type="ECO:0000256" key="15">
    <source>
        <dbReference type="ARBA" id="ARBA00022908"/>
    </source>
</evidence>
<sequence length="1318" mass="149342">MNDKIVDIKDISTIPTLDGTNYGHWQMRMKIHLRSRDLLEVCDRPCPSDASTGAANKWTKASFEAINLITSRITERVFREVINSETIENSHLLWSKISEQYASKRAVNRGRVWMDWQLCFFDGNLQNYIDHCRKLMMELDAVSIVVPNELLSYSLLGKLGGNPHLSQFVETLIFNEDIIEKPLAILSRLQDFASHSNLNNYTKGTSSSALVTTHDEPHKVVFYCSQGKHNLRCTTHKKEECWAENPHLRPSRREKKRKNNPSAHLSIAQALTTIGGNLSLGRNQVVIDCGATHHMFNSPSFFCNPPTDIKSKVTTGDAQSHLLAIGLGNVILKNGDRTLHLKNCLYVPKLKCNLISLLELFNNQLTIQKTKFSFSLISKGEVLLEGKIVDRLMYLTYDSPTSLLTTLSKDPWHCRLGHPGHTVLKTLGLPDQKSPCFTCDTNKSLRLPFSHHFEPVSHPLDAIHLDLVGPISPQSNSGFRFFLTIVDQASSYKIVKFLRKKSDSFDQFLVAKNYMENWHSKKIRKIISDRGGEFLNQKFNDLAVRNGIIHTYSPPETPEHNGYSERANRTILEKARCLINSSNLPTNYWAEAVNTATFISNLLPTPSRDNISPHVLWNNTPAKVTNLRTFGCQAIIHRLKRQRDWKLSPPVFPSVPGGVKSDWNFEGEHLDNQHSNANCSLDTDTFVNNSPSSYMTNPQETEEQNLNAFNAPPIPSPIESNHNDLPPSRTEHCPNNGVEPPSNQQSLNNYRPTRLKVIGPRHPTLITSNIDSTHILPYPRRAKTFLTDSDYTPRTYRLALQCESKDEWTAAISKELSSMNDLNVWDIVELQDDYKLVGTTWVFKIKKNHLQQPIEHKARLCAQGFTQTQGIDFEKTYAPTGRLNSLRALIAHACTNNLEFHQIDVKSAFLNAPLLETVYLSIPQGLTIDRQKYCLRLKKAIYGLKQAPLAWYDRLKGWLQSVGFSVCKLDPCVFYRKQPHALWIYIHVDDMALFGRNIQSFKEQISSEFSIKDIGPADLLLGVKIHQLKECITLDQQHFVESLLVTYGMQNCKAVSTPLVPNEHLSAATEDEMKAFSEIKVNYRSAVGSINYLSSATRPDLAHAVSCLSQHLERPGIQHWKAFLHVLKYLSGTQEMGLHYKRQTTPSLVAFSDADWGNCQTTRRSTSGFLAQLHGCLVFWKTRKQPSVSISTAEAEYKSLCDLTSELLWFRQWCQEADIFQCTSAVTVWEDNQSCINTANGNCNVNTKRMKHVDIQLHFVKEAIQNKLIELRYSPTSDMLADFLTKSVPKVTLERALQALGVLRLGLRGDVEKQAAKS</sequence>
<keyword evidence="19" id="KW-0233">DNA recombination</keyword>
<comment type="catalytic activity">
    <reaction evidence="21">
        <text>DNA(n) + a 2'-deoxyribonucleoside 5'-triphosphate = DNA(n+1) + diphosphate</text>
        <dbReference type="Rhea" id="RHEA:22508"/>
        <dbReference type="Rhea" id="RHEA-COMP:17339"/>
        <dbReference type="Rhea" id="RHEA-COMP:17340"/>
        <dbReference type="ChEBI" id="CHEBI:33019"/>
        <dbReference type="ChEBI" id="CHEBI:61560"/>
        <dbReference type="ChEBI" id="CHEBI:173112"/>
        <dbReference type="EC" id="2.7.7.49"/>
    </reaction>
</comment>
<reference evidence="25" key="1">
    <citation type="submission" date="2021-03" db="EMBL/GenBank/DDBJ databases">
        <title>Draft genome sequence of rust myrtle Austropuccinia psidii MF-1, a brazilian biotype.</title>
        <authorList>
            <person name="Quecine M.C."/>
            <person name="Pachon D.M.R."/>
            <person name="Bonatelli M.L."/>
            <person name="Correr F.H."/>
            <person name="Franceschini L.M."/>
            <person name="Leite T.F."/>
            <person name="Margarido G.R.A."/>
            <person name="Almeida C.A."/>
            <person name="Ferrarezi J.A."/>
            <person name="Labate C.A."/>
        </authorList>
    </citation>
    <scope>NUCLEOTIDE SEQUENCE</scope>
    <source>
        <strain evidence="25">MF-1</strain>
    </source>
</reference>
<accession>A0A9Q3FFM1</accession>
<dbReference type="InterPro" id="IPR039537">
    <property type="entry name" value="Retrotran_Ty1/copia-like"/>
</dbReference>
<dbReference type="GO" id="GO:0004190">
    <property type="term" value="F:aspartic-type endopeptidase activity"/>
    <property type="evidence" value="ECO:0007669"/>
    <property type="project" value="UniProtKB-KW"/>
</dbReference>
<evidence type="ECO:0000256" key="11">
    <source>
        <dbReference type="ARBA" id="ARBA00022801"/>
    </source>
</evidence>
<dbReference type="InterPro" id="IPR001584">
    <property type="entry name" value="Integrase_cat-core"/>
</dbReference>
<evidence type="ECO:0000256" key="9">
    <source>
        <dbReference type="ARBA" id="ARBA00022750"/>
    </source>
</evidence>
<evidence type="ECO:0000256" key="20">
    <source>
        <dbReference type="ARBA" id="ARBA00023268"/>
    </source>
</evidence>
<evidence type="ECO:0000256" key="18">
    <source>
        <dbReference type="ARBA" id="ARBA00023113"/>
    </source>
</evidence>
<evidence type="ECO:0000256" key="14">
    <source>
        <dbReference type="ARBA" id="ARBA00022884"/>
    </source>
</evidence>
<dbReference type="GO" id="GO:0006310">
    <property type="term" value="P:DNA recombination"/>
    <property type="evidence" value="ECO:0007669"/>
    <property type="project" value="UniProtKB-KW"/>
</dbReference>
<keyword evidence="3" id="KW-1188">Viral release from host cell</keyword>
<comment type="catalytic activity">
    <reaction evidence="22">
        <text>DNA(n) + a 2'-deoxyribonucleoside 5'-triphosphate = DNA(n+1) + diphosphate</text>
        <dbReference type="Rhea" id="RHEA:22508"/>
        <dbReference type="Rhea" id="RHEA-COMP:17339"/>
        <dbReference type="Rhea" id="RHEA-COMP:17340"/>
        <dbReference type="ChEBI" id="CHEBI:33019"/>
        <dbReference type="ChEBI" id="CHEBI:61560"/>
        <dbReference type="ChEBI" id="CHEBI:173112"/>
        <dbReference type="EC" id="2.7.7.7"/>
    </reaction>
</comment>
<feature type="region of interest" description="Disordered" evidence="23">
    <location>
        <begin position="718"/>
        <end position="748"/>
    </location>
</feature>
<keyword evidence="18" id="KW-0917">Virion maturation</keyword>
<dbReference type="Pfam" id="PF14223">
    <property type="entry name" value="Retrotran_gag_2"/>
    <property type="match status" value="1"/>
</dbReference>
<dbReference type="InterPro" id="IPR054722">
    <property type="entry name" value="PolX-like_BBD"/>
</dbReference>
<evidence type="ECO:0000259" key="24">
    <source>
        <dbReference type="PROSITE" id="PS50994"/>
    </source>
</evidence>
<dbReference type="GO" id="GO:0005634">
    <property type="term" value="C:nucleus"/>
    <property type="evidence" value="ECO:0007669"/>
    <property type="project" value="UniProtKB-ARBA"/>
</dbReference>
<dbReference type="GO" id="GO:0015074">
    <property type="term" value="P:DNA integration"/>
    <property type="evidence" value="ECO:0007669"/>
    <property type="project" value="UniProtKB-KW"/>
</dbReference>
<keyword evidence="17" id="KW-0808">Transferase</keyword>
<dbReference type="SUPFAM" id="SSF56672">
    <property type="entry name" value="DNA/RNA polymerases"/>
    <property type="match status" value="1"/>
</dbReference>
<keyword evidence="7" id="KW-0479">Metal-binding</keyword>
<evidence type="ECO:0000256" key="10">
    <source>
        <dbReference type="ARBA" id="ARBA00022759"/>
    </source>
</evidence>
<keyword evidence="6" id="KW-0540">Nuclease</keyword>
<keyword evidence="9" id="KW-0064">Aspartyl protease</keyword>
<evidence type="ECO:0000256" key="21">
    <source>
        <dbReference type="ARBA" id="ARBA00048173"/>
    </source>
</evidence>
<evidence type="ECO:0000256" key="16">
    <source>
        <dbReference type="ARBA" id="ARBA00022918"/>
    </source>
</evidence>
<dbReference type="GO" id="GO:0006508">
    <property type="term" value="P:proteolysis"/>
    <property type="evidence" value="ECO:0007669"/>
    <property type="project" value="UniProtKB-KW"/>
</dbReference>
<dbReference type="PROSITE" id="PS50994">
    <property type="entry name" value="INTEGRASE"/>
    <property type="match status" value="1"/>
</dbReference>
<dbReference type="Gene3D" id="3.30.420.10">
    <property type="entry name" value="Ribonuclease H-like superfamily/Ribonuclease H"/>
    <property type="match status" value="1"/>
</dbReference>
<dbReference type="PANTHER" id="PTHR42648">
    <property type="entry name" value="TRANSPOSASE, PUTATIVE-RELATED"/>
    <property type="match status" value="1"/>
</dbReference>
<feature type="domain" description="Integrase catalytic" evidence="24">
    <location>
        <begin position="455"/>
        <end position="621"/>
    </location>
</feature>
<keyword evidence="5" id="KW-0548">Nucleotidyltransferase</keyword>
<evidence type="ECO:0000313" key="26">
    <source>
        <dbReference type="Proteomes" id="UP000765509"/>
    </source>
</evidence>
<dbReference type="CDD" id="cd09272">
    <property type="entry name" value="RNase_HI_RT_Ty1"/>
    <property type="match status" value="1"/>
</dbReference>
<keyword evidence="12" id="KW-0067">ATP-binding</keyword>
<keyword evidence="20" id="KW-0511">Multifunctional enzyme</keyword>
<comment type="caution">
    <text evidence="25">The sequence shown here is derived from an EMBL/GenBank/DDBJ whole genome shotgun (WGS) entry which is preliminary data.</text>
</comment>